<dbReference type="Gene3D" id="3.90.70.10">
    <property type="entry name" value="Cysteine proteinases"/>
    <property type="match status" value="1"/>
</dbReference>
<protein>
    <recommendedName>
        <fullName evidence="2">Peptidase C39 domain-containing protein</fullName>
    </recommendedName>
</protein>
<evidence type="ECO:0000313" key="4">
    <source>
        <dbReference type="Proteomes" id="UP001255185"/>
    </source>
</evidence>
<feature type="domain" description="Peptidase C39" evidence="2">
    <location>
        <begin position="173"/>
        <end position="312"/>
    </location>
</feature>
<dbReference type="RefSeq" id="WP_310027096.1">
    <property type="nucleotide sequence ID" value="NZ_JAVDVI010000010.1"/>
</dbReference>
<evidence type="ECO:0000256" key="1">
    <source>
        <dbReference type="SAM" id="Phobius"/>
    </source>
</evidence>
<gene>
    <name evidence="3" type="ORF">J2X31_002523</name>
</gene>
<reference evidence="3 4" key="1">
    <citation type="submission" date="2023-07" db="EMBL/GenBank/DDBJ databases">
        <title>Sorghum-associated microbial communities from plants grown in Nebraska, USA.</title>
        <authorList>
            <person name="Schachtman D."/>
        </authorList>
    </citation>
    <scope>NUCLEOTIDE SEQUENCE [LARGE SCALE GENOMIC DNA]</scope>
    <source>
        <strain evidence="3 4">3773</strain>
    </source>
</reference>
<organism evidence="3 4">
    <name type="scientific">Flavobacterium arsenatis</name>
    <dbReference type="NCBI Taxonomy" id="1484332"/>
    <lineage>
        <taxon>Bacteria</taxon>
        <taxon>Pseudomonadati</taxon>
        <taxon>Bacteroidota</taxon>
        <taxon>Flavobacteriia</taxon>
        <taxon>Flavobacteriales</taxon>
        <taxon>Flavobacteriaceae</taxon>
        <taxon>Flavobacterium</taxon>
    </lineage>
</organism>
<comment type="caution">
    <text evidence="3">The sequence shown here is derived from an EMBL/GenBank/DDBJ whole genome shotgun (WGS) entry which is preliminary data.</text>
</comment>
<feature type="transmembrane region" description="Helical" evidence="1">
    <location>
        <begin position="7"/>
        <end position="25"/>
    </location>
</feature>
<keyword evidence="1" id="KW-0812">Transmembrane</keyword>
<feature type="transmembrane region" description="Helical" evidence="1">
    <location>
        <begin position="37"/>
        <end position="58"/>
    </location>
</feature>
<dbReference type="EMBL" id="JAVDVI010000010">
    <property type="protein sequence ID" value="MDR6968500.1"/>
    <property type="molecule type" value="Genomic_DNA"/>
</dbReference>
<keyword evidence="1" id="KW-0472">Membrane</keyword>
<name>A0ABU1TRK3_9FLAO</name>
<accession>A0ABU1TRK3</accession>
<keyword evidence="4" id="KW-1185">Reference proteome</keyword>
<keyword evidence="1" id="KW-1133">Transmembrane helix</keyword>
<sequence length="316" mass="34858">MVFFIELQQILFVLPFVFALFVWNADLSVPVDALGYYTGFIIGMLVDIIISIVFTGGAKTVGDVVKLLGKQFDELLKLGKIAVDKSKKVIKNLLDEIIAIFAKIRNGAKNIKPFLDEILEWLRKTLKEAGIKNVSKRAKRTARTAPIGDINKSFFENANIIFRNEEGLGLISGQTKGNTCVANSLRMVLDDLGIVKYEDTLEAVLKTDKNGANILDIPKALENAYIEGVQTIARGSKKDINVTFTTLENALKTGNKKAVVSVKTKDFGAHAIVVNKIENGRVFVRDPLPLNIGSSYSVSIDDFISVFNDKFVTLKL</sequence>
<dbReference type="InterPro" id="IPR005074">
    <property type="entry name" value="Peptidase_C39"/>
</dbReference>
<evidence type="ECO:0000259" key="2">
    <source>
        <dbReference type="Pfam" id="PF03412"/>
    </source>
</evidence>
<dbReference type="Proteomes" id="UP001255185">
    <property type="component" value="Unassembled WGS sequence"/>
</dbReference>
<dbReference type="Pfam" id="PF03412">
    <property type="entry name" value="Peptidase_C39"/>
    <property type="match status" value="1"/>
</dbReference>
<evidence type="ECO:0000313" key="3">
    <source>
        <dbReference type="EMBL" id="MDR6968500.1"/>
    </source>
</evidence>
<proteinExistence type="predicted"/>